<dbReference type="GO" id="GO:0005840">
    <property type="term" value="C:ribosome"/>
    <property type="evidence" value="ECO:0007669"/>
    <property type="project" value="UniProtKB-KW"/>
</dbReference>
<dbReference type="SUPFAM" id="SSF53137">
    <property type="entry name" value="Translational machinery components"/>
    <property type="match status" value="1"/>
</dbReference>
<evidence type="ECO:0000256" key="2">
    <source>
        <dbReference type="ARBA" id="ARBA00023274"/>
    </source>
</evidence>
<evidence type="ECO:0000256" key="3">
    <source>
        <dbReference type="SAM" id="MobiDB-lite"/>
    </source>
</evidence>
<feature type="compositionally biased region" description="Low complexity" evidence="3">
    <location>
        <begin position="782"/>
        <end position="799"/>
    </location>
</feature>
<organism evidence="4 5">
    <name type="scientific">Rhizoctonia solani</name>
    <dbReference type="NCBI Taxonomy" id="456999"/>
    <lineage>
        <taxon>Eukaryota</taxon>
        <taxon>Fungi</taxon>
        <taxon>Dikarya</taxon>
        <taxon>Basidiomycota</taxon>
        <taxon>Agaricomycotina</taxon>
        <taxon>Agaricomycetes</taxon>
        <taxon>Cantharellales</taxon>
        <taxon>Ceratobasidiaceae</taxon>
        <taxon>Rhizoctonia</taxon>
    </lineage>
</organism>
<dbReference type="GO" id="GO:0006412">
    <property type="term" value="P:translation"/>
    <property type="evidence" value="ECO:0007669"/>
    <property type="project" value="InterPro"/>
</dbReference>
<feature type="compositionally biased region" description="Polar residues" evidence="3">
    <location>
        <begin position="21"/>
        <end position="38"/>
    </location>
</feature>
<reference evidence="4" key="1">
    <citation type="submission" date="2021-01" db="EMBL/GenBank/DDBJ databases">
        <authorList>
            <person name="Kaushik A."/>
        </authorList>
    </citation>
    <scope>NUCLEOTIDE SEQUENCE</scope>
    <source>
        <strain evidence="4">AG1-1A</strain>
    </source>
</reference>
<dbReference type="InterPro" id="IPR021476">
    <property type="entry name" value="Egh16-like"/>
</dbReference>
<dbReference type="GO" id="GO:1990904">
    <property type="term" value="C:ribonucleoprotein complex"/>
    <property type="evidence" value="ECO:0007669"/>
    <property type="project" value="UniProtKB-KW"/>
</dbReference>
<dbReference type="InterPro" id="IPR036967">
    <property type="entry name" value="Ribosomal_uS11_sf"/>
</dbReference>
<evidence type="ECO:0000313" key="5">
    <source>
        <dbReference type="Proteomes" id="UP000663840"/>
    </source>
</evidence>
<dbReference type="Pfam" id="PF08737">
    <property type="entry name" value="Rgp1"/>
    <property type="match status" value="1"/>
</dbReference>
<feature type="region of interest" description="Disordered" evidence="3">
    <location>
        <begin position="449"/>
        <end position="479"/>
    </location>
</feature>
<dbReference type="GO" id="GO:0003735">
    <property type="term" value="F:structural constituent of ribosome"/>
    <property type="evidence" value="ECO:0007669"/>
    <property type="project" value="InterPro"/>
</dbReference>
<feature type="region of interest" description="Disordered" evidence="3">
    <location>
        <begin position="601"/>
        <end position="634"/>
    </location>
</feature>
<feature type="compositionally biased region" description="Basic and acidic residues" evidence="3">
    <location>
        <begin position="73"/>
        <end position="87"/>
    </location>
</feature>
<dbReference type="Gene3D" id="3.30.420.80">
    <property type="entry name" value="Ribosomal protein S11"/>
    <property type="match status" value="1"/>
</dbReference>
<dbReference type="PANTHER" id="PTHR12507">
    <property type="entry name" value="REDUCED GROWTH PHENOTYPE 1 RGP1, YEAST -RELATED"/>
    <property type="match status" value="1"/>
</dbReference>
<feature type="region of interest" description="Disordered" evidence="3">
    <location>
        <begin position="58"/>
        <end position="87"/>
    </location>
</feature>
<evidence type="ECO:0008006" key="6">
    <source>
        <dbReference type="Google" id="ProtNLM"/>
    </source>
</evidence>
<feature type="region of interest" description="Disordered" evidence="3">
    <location>
        <begin position="21"/>
        <end position="44"/>
    </location>
</feature>
<dbReference type="AlphaFoldDB" id="A0A8H3H117"/>
<dbReference type="EMBL" id="CAJMWR010003943">
    <property type="protein sequence ID" value="CAE6475674.1"/>
    <property type="molecule type" value="Genomic_DNA"/>
</dbReference>
<gene>
    <name evidence="4" type="ORF">RDB_LOCUS123853</name>
</gene>
<feature type="non-terminal residue" evidence="4">
    <location>
        <position position="1156"/>
    </location>
</feature>
<name>A0A8H3H117_9AGAM</name>
<sequence length="1156" mass="121573">MSLARLRIAAPRLTCRALSSSTPLYNNTSQPRAPNPVSSPDHESPKYALGFLDMLARPPEGDTYAGPGGRSALRGERYSHPEDSEYTRQLRPGSTDQVYRMYVKSTSNNTIITLTDPEGNALKGGSASGGSVGFKGVARSGYEAGYQCALRIFNRISELKKTVNPALGDLKIELLLNGMLGQGREAVYRALMTQDGAQPHLQGNGYEPDSRWRYSSKETPDSLMWITLAQRPSNAKPCGNTALSAIDSSNAVTLNGNSFTVTATNFNGGRDGSTQFTAQVDPTGKGTGFKAATVTKNGEAAPKGTGNVQITVQMPAGTKCTGGAAGNRCLVSFKSAGGFGNCVVVSSGGGNAAAGAKAGAKGTKNTRSRLHARDFLASLEETGDMDDDGGDVRVYVEPGASHYHAGEIATFTISFTNTRTVPTQTPQTIRPLIARRKSEDQINAYGRTRGHRKAFSSVSEARMARPPTSPGIRRVTPPPVAKYTPLTSSSLSQPTVTRKGLIGVKKQSNGTVSSVIAAPGRSLSITIAPRNGEDGSLAINASPRATRTKNGIPLSHPHARKQSAALDGAFPVVSSHLHRIPPTTPSTASFSSSLAPITESTSLDTIATPDTPLKRTPDVSGSSTPYPDSPCTPSPDDNSALILLAHAQVTGTLTLEPPSAALAASWRVAELGSGRRVVGGGRMGIGVAPRPRAASGVGAWLGMSESRNGPSVRAALGLGGLASADSSTASLASAPPDSPPSRPFRKGHQRATSMASYIPGMSSISALLSPFGDDTAVGAGGSRPSSRASGRASDALGPGTLVLPTGGGAGAMDMMGSLGTVEQGVFPVLESQPSVLAVDLTLKPGETRKYTYSVSLPAALPPSFRGKYFRLTYFLVIGTTRPDSEADAGQLRRVIRVPIRMYNHVAVGQIPRSYDLMWPLARRRDGAMLVGSVEDNKASPAGFEKGPPHPAPNRSLADKIRLTRSELESYARKLLVESSPNTLAAELSKMRLSPGGMRNDDDIEGANMSCRDAVEVVTRHSKKVSYDIAKDGKTVAIITFVKASYRLGETILGAIEFNNPNMDGQVLKYSATLESTESFPLHTPAPQTRKHAEHHVAYASGAQRAAFSLDIPSDGTPTFVLRTGESAGRGTIEGGLQWRVRMALVVCMAPAGRVRY</sequence>
<dbReference type="InterPro" id="IPR014848">
    <property type="entry name" value="Rgp1"/>
</dbReference>
<keyword evidence="2" id="KW-0687">Ribonucleoprotein</keyword>
<keyword evidence="1" id="KW-0689">Ribosomal protein</keyword>
<evidence type="ECO:0000256" key="1">
    <source>
        <dbReference type="ARBA" id="ARBA00022980"/>
    </source>
</evidence>
<feature type="compositionally biased region" description="Low complexity" evidence="3">
    <location>
        <begin position="726"/>
        <end position="735"/>
    </location>
</feature>
<evidence type="ECO:0000313" key="4">
    <source>
        <dbReference type="EMBL" id="CAE6475674.1"/>
    </source>
</evidence>
<accession>A0A8H3H117</accession>
<dbReference type="Pfam" id="PF11327">
    <property type="entry name" value="Egh16-like"/>
    <property type="match status" value="1"/>
</dbReference>
<feature type="region of interest" description="Disordered" evidence="3">
    <location>
        <begin position="777"/>
        <end position="799"/>
    </location>
</feature>
<proteinExistence type="predicted"/>
<feature type="region of interest" description="Disordered" evidence="3">
    <location>
        <begin position="726"/>
        <end position="751"/>
    </location>
</feature>
<comment type="caution">
    <text evidence="4">The sequence shown here is derived from an EMBL/GenBank/DDBJ whole genome shotgun (WGS) entry which is preliminary data.</text>
</comment>
<protein>
    <recommendedName>
        <fullName evidence="6">Rgp1-domain-containing protein</fullName>
    </recommendedName>
</protein>
<dbReference type="Proteomes" id="UP000663840">
    <property type="component" value="Unassembled WGS sequence"/>
</dbReference>